<accession>A0A1R0KQX3</accession>
<keyword evidence="2" id="KW-1185">Reference proteome</keyword>
<dbReference type="AlphaFoldDB" id="A0A1R0KQX3"/>
<evidence type="ECO:0000313" key="1">
    <source>
        <dbReference type="EMBL" id="OLZ50049.1"/>
    </source>
</evidence>
<organism evidence="1 2">
    <name type="scientific">Amycolatopsis coloradensis</name>
    <dbReference type="NCBI Taxonomy" id="76021"/>
    <lineage>
        <taxon>Bacteria</taxon>
        <taxon>Bacillati</taxon>
        <taxon>Actinomycetota</taxon>
        <taxon>Actinomycetes</taxon>
        <taxon>Pseudonocardiales</taxon>
        <taxon>Pseudonocardiaceae</taxon>
        <taxon>Amycolatopsis</taxon>
    </lineage>
</organism>
<comment type="caution">
    <text evidence="1">The sequence shown here is derived from an EMBL/GenBank/DDBJ whole genome shotgun (WGS) entry which is preliminary data.</text>
</comment>
<gene>
    <name evidence="1" type="ORF">BS329_20705</name>
</gene>
<reference evidence="1 2" key="1">
    <citation type="submission" date="2016-01" db="EMBL/GenBank/DDBJ databases">
        <title>Amycolatopsis coloradensis genome sequencing and assembly.</title>
        <authorList>
            <person name="Mayilraj S."/>
        </authorList>
    </citation>
    <scope>NUCLEOTIDE SEQUENCE [LARGE SCALE GENOMIC DNA]</scope>
    <source>
        <strain evidence="1 2">DSM 44225</strain>
    </source>
</reference>
<proteinExistence type="predicted"/>
<evidence type="ECO:0000313" key="2">
    <source>
        <dbReference type="Proteomes" id="UP000187486"/>
    </source>
</evidence>
<sequence length="81" mass="8959">MQVLIAVDEGRVRRYGIGWVCEWPSDEDTAMNSDAVPLKAVKDVHKDGWIAIPYVPTAPGESVVATLTDEGRAILMQFRTD</sequence>
<name>A0A1R0KQX3_9PSEU</name>
<dbReference type="EMBL" id="MQUQ01000011">
    <property type="protein sequence ID" value="OLZ50049.1"/>
    <property type="molecule type" value="Genomic_DNA"/>
</dbReference>
<protein>
    <submittedName>
        <fullName evidence="1">Uncharacterized protein</fullName>
    </submittedName>
</protein>
<dbReference type="Proteomes" id="UP000187486">
    <property type="component" value="Unassembled WGS sequence"/>
</dbReference>